<dbReference type="EMBL" id="JAAGKO020000071">
    <property type="protein sequence ID" value="MDI5967075.1"/>
    <property type="molecule type" value="Genomic_DNA"/>
</dbReference>
<keyword evidence="6" id="KW-1185">Reference proteome</keyword>
<evidence type="ECO:0000313" key="5">
    <source>
        <dbReference type="EMBL" id="MDI5967075.1"/>
    </source>
</evidence>
<dbReference type="PANTHER" id="PTHR33744">
    <property type="entry name" value="CARBOHYDRATE DIACID REGULATOR"/>
    <property type="match status" value="1"/>
</dbReference>
<proteinExistence type="inferred from homology"/>
<gene>
    <name evidence="5" type="ORF">POF43_030845</name>
</gene>
<dbReference type="RefSeq" id="WP_271322565.1">
    <property type="nucleotide sequence ID" value="NZ_JAAGKO020000071.1"/>
</dbReference>
<dbReference type="InterPro" id="IPR041522">
    <property type="entry name" value="CdaR_GGDEF"/>
</dbReference>
<evidence type="ECO:0000313" key="6">
    <source>
        <dbReference type="Proteomes" id="UP001156398"/>
    </source>
</evidence>
<dbReference type="Pfam" id="PF17853">
    <property type="entry name" value="GGDEF_2"/>
    <property type="match status" value="1"/>
</dbReference>
<comment type="caution">
    <text evidence="5">The sequence shown here is derived from an EMBL/GenBank/DDBJ whole genome shotgun (WGS) entry which is preliminary data.</text>
</comment>
<comment type="similarity">
    <text evidence="1">Belongs to the CdaR family.</text>
</comment>
<dbReference type="InterPro" id="IPR025751">
    <property type="entry name" value="RsbRD_N_dom"/>
</dbReference>
<feature type="domain" description="CdaR GGDEF-like" evidence="4">
    <location>
        <begin position="179"/>
        <end position="284"/>
    </location>
</feature>
<dbReference type="PANTHER" id="PTHR33744:SF1">
    <property type="entry name" value="DNA-BINDING TRANSCRIPTIONAL ACTIVATOR ADER"/>
    <property type="match status" value="1"/>
</dbReference>
<dbReference type="Pfam" id="PF14361">
    <property type="entry name" value="RsbRD_N"/>
    <property type="match status" value="1"/>
</dbReference>
<dbReference type="InterPro" id="IPR025736">
    <property type="entry name" value="PucR_C-HTH_dom"/>
</dbReference>
<dbReference type="InterPro" id="IPR051448">
    <property type="entry name" value="CdaR-like_regulators"/>
</dbReference>
<dbReference type="Pfam" id="PF13556">
    <property type="entry name" value="HTH_30"/>
    <property type="match status" value="1"/>
</dbReference>
<feature type="domain" description="RsbT co-antagonist protein RsbRD N-terminal" evidence="3">
    <location>
        <begin position="27"/>
        <end position="163"/>
    </location>
</feature>
<reference evidence="5 6" key="1">
    <citation type="submission" date="2023-05" db="EMBL/GenBank/DDBJ databases">
        <title>Streptantibioticus silvisoli sp. nov., acidotolerant actinomycetes 1 from pine litter.</title>
        <authorList>
            <person name="Swiecimska M."/>
            <person name="Golinska P."/>
            <person name="Sangal V."/>
            <person name="Wachnowicz B."/>
            <person name="Goodfellow M."/>
        </authorList>
    </citation>
    <scope>NUCLEOTIDE SEQUENCE [LARGE SCALE GENOMIC DNA]</scope>
    <source>
        <strain evidence="5 6">SL54</strain>
    </source>
</reference>
<accession>A0ABT6W9M8</accession>
<evidence type="ECO:0000259" key="3">
    <source>
        <dbReference type="Pfam" id="PF14361"/>
    </source>
</evidence>
<dbReference type="InterPro" id="IPR042070">
    <property type="entry name" value="PucR_C-HTH_sf"/>
</dbReference>
<evidence type="ECO:0000259" key="2">
    <source>
        <dbReference type="Pfam" id="PF13556"/>
    </source>
</evidence>
<evidence type="ECO:0000256" key="1">
    <source>
        <dbReference type="ARBA" id="ARBA00006754"/>
    </source>
</evidence>
<name>A0ABT6W9M8_9ACTN</name>
<dbReference type="Proteomes" id="UP001156398">
    <property type="component" value="Unassembled WGS sequence"/>
</dbReference>
<evidence type="ECO:0000259" key="4">
    <source>
        <dbReference type="Pfam" id="PF17853"/>
    </source>
</evidence>
<dbReference type="Gene3D" id="1.10.10.2840">
    <property type="entry name" value="PucR C-terminal helix-turn-helix domain"/>
    <property type="match status" value="1"/>
</dbReference>
<protein>
    <submittedName>
        <fullName evidence="5">Helix-turn-helix domain-containing protein</fullName>
    </submittedName>
</protein>
<sequence>MRQPPQEDSLDAQVERLGARMLERAERIADTLVTRIRAAVPVYRTEAAVSAEELRRTCLDNVTYVFGPLGRTPALSSPESRENGRRRAHAGVPLTAVMEAYRVSARFLWDCLAEEAARGGVPAEVTVRAASEMWLVLDTYTQQMAEGYREELTAQALGREQRRSALVTALLEGRPEGTDGWDAAAVLRIPPRGPYVAVAARVPGPGRHAVRGAAEALRAIGAGSAWHLLHDIEVGIVQLPDPARNLERLAAITASSTAGRAGISPPYDDLLNTAAALRLARIALLGSFEGGRVTVFDRDPLAVAAASAPEITGRVAHAVLAGLDRLPPVQRALLLETFGVWLDSGGSADRAANALFCHPNTVRHRLRRLEEHTGRSLGAPRAVAELALAFEIDRRVTPERPSAQQG</sequence>
<feature type="domain" description="PucR C-terminal helix-turn-helix" evidence="2">
    <location>
        <begin position="334"/>
        <end position="392"/>
    </location>
</feature>
<organism evidence="5 6">
    <name type="scientific">Streptantibioticus silvisoli</name>
    <dbReference type="NCBI Taxonomy" id="2705255"/>
    <lineage>
        <taxon>Bacteria</taxon>
        <taxon>Bacillati</taxon>
        <taxon>Actinomycetota</taxon>
        <taxon>Actinomycetes</taxon>
        <taxon>Kitasatosporales</taxon>
        <taxon>Streptomycetaceae</taxon>
        <taxon>Streptantibioticus</taxon>
    </lineage>
</organism>